<dbReference type="Proteomes" id="UP000193067">
    <property type="component" value="Unassembled WGS sequence"/>
</dbReference>
<evidence type="ECO:0000313" key="2">
    <source>
        <dbReference type="Proteomes" id="UP000193067"/>
    </source>
</evidence>
<evidence type="ECO:0000313" key="1">
    <source>
        <dbReference type="EMBL" id="OSC97861.1"/>
    </source>
</evidence>
<sequence length="196" mass="22339">MPRRRAGSGDQCRARQARQGLARLPTLPDSRKLLLEVVEVFADLRRSSPSSHVIARAPRSLRAGVWSHVLQQLAVLEGLVDTNSRSREDWLEAQNELDYRMHTYLVLTYDTGDCELLSIATRIEMVLRCQTLDETFLVVKRYHLFRTQHEVSKAMYLDVHIFAFSMIAPTRRYVSSATLGLATSLRSLVPKIFVAP</sequence>
<dbReference type="AlphaFoldDB" id="A0A1Y2ID84"/>
<dbReference type="EMBL" id="KZ084145">
    <property type="protein sequence ID" value="OSC97861.1"/>
    <property type="molecule type" value="Genomic_DNA"/>
</dbReference>
<keyword evidence="2" id="KW-1185">Reference proteome</keyword>
<organism evidence="1 2">
    <name type="scientific">Trametes coccinea (strain BRFM310)</name>
    <name type="common">Pycnoporus coccineus</name>
    <dbReference type="NCBI Taxonomy" id="1353009"/>
    <lineage>
        <taxon>Eukaryota</taxon>
        <taxon>Fungi</taxon>
        <taxon>Dikarya</taxon>
        <taxon>Basidiomycota</taxon>
        <taxon>Agaricomycotina</taxon>
        <taxon>Agaricomycetes</taxon>
        <taxon>Polyporales</taxon>
        <taxon>Polyporaceae</taxon>
        <taxon>Trametes</taxon>
    </lineage>
</organism>
<proteinExistence type="predicted"/>
<protein>
    <submittedName>
        <fullName evidence="1">Uncharacterized protein</fullName>
    </submittedName>
</protein>
<reference evidence="1 2" key="1">
    <citation type="journal article" date="2015" name="Biotechnol. Biofuels">
        <title>Enhanced degradation of softwood versus hardwood by the white-rot fungus Pycnoporus coccineus.</title>
        <authorList>
            <person name="Couturier M."/>
            <person name="Navarro D."/>
            <person name="Chevret D."/>
            <person name="Henrissat B."/>
            <person name="Piumi F."/>
            <person name="Ruiz-Duenas F.J."/>
            <person name="Martinez A.T."/>
            <person name="Grigoriev I.V."/>
            <person name="Riley R."/>
            <person name="Lipzen A."/>
            <person name="Berrin J.G."/>
            <person name="Master E.R."/>
            <person name="Rosso M.N."/>
        </authorList>
    </citation>
    <scope>NUCLEOTIDE SEQUENCE [LARGE SCALE GENOMIC DNA]</scope>
    <source>
        <strain evidence="1 2">BRFM310</strain>
    </source>
</reference>
<gene>
    <name evidence="1" type="ORF">PYCCODRAFT_1428191</name>
</gene>
<name>A0A1Y2ID84_TRAC3</name>
<accession>A0A1Y2ID84</accession>